<keyword evidence="1" id="KW-0812">Transmembrane</keyword>
<dbReference type="Proteomes" id="UP000366872">
    <property type="component" value="Unassembled WGS sequence"/>
</dbReference>
<sequence>MISLELGTIMVVFVSVPLLVTAILALVYNFRNMHHPMRERESIYECSRCGHVYAFARSRPMDRCPRCGNLNEAVRT</sequence>
<reference evidence="2 3" key="1">
    <citation type="submission" date="2019-04" db="EMBL/GenBank/DDBJ databases">
        <authorList>
            <person name="Van Vliet M D."/>
        </authorList>
    </citation>
    <scope>NUCLEOTIDE SEQUENCE [LARGE SCALE GENOMIC DNA]</scope>
    <source>
        <strain evidence="2 3">F1</strain>
    </source>
</reference>
<dbReference type="Gene3D" id="2.20.28.10">
    <property type="match status" value="1"/>
</dbReference>
<name>A0A6C2U748_PONDE</name>
<evidence type="ECO:0000313" key="2">
    <source>
        <dbReference type="EMBL" id="VGO15254.1"/>
    </source>
</evidence>
<keyword evidence="1" id="KW-0472">Membrane</keyword>
<evidence type="ECO:0000313" key="3">
    <source>
        <dbReference type="Proteomes" id="UP000366872"/>
    </source>
</evidence>
<keyword evidence="1" id="KW-1133">Transmembrane helix</keyword>
<evidence type="ECO:0008006" key="4">
    <source>
        <dbReference type="Google" id="ProtNLM"/>
    </source>
</evidence>
<proteinExistence type="predicted"/>
<keyword evidence="3" id="KW-1185">Reference proteome</keyword>
<gene>
    <name evidence="2" type="ORF">PDESU_03836</name>
</gene>
<dbReference type="EMBL" id="CAAHFG010000002">
    <property type="protein sequence ID" value="VGO15254.1"/>
    <property type="molecule type" value="Genomic_DNA"/>
</dbReference>
<dbReference type="RefSeq" id="WP_136080836.1">
    <property type="nucleotide sequence ID" value="NZ_CAAHFG010000002.1"/>
</dbReference>
<dbReference type="AlphaFoldDB" id="A0A6C2U748"/>
<protein>
    <recommendedName>
        <fullName evidence="4">Hydrogenase nickel incorporation protein HypA</fullName>
    </recommendedName>
</protein>
<feature type="transmembrane region" description="Helical" evidence="1">
    <location>
        <begin position="6"/>
        <end position="30"/>
    </location>
</feature>
<evidence type="ECO:0000256" key="1">
    <source>
        <dbReference type="SAM" id="Phobius"/>
    </source>
</evidence>
<accession>A0A6C2U748</accession>
<organism evidence="2 3">
    <name type="scientific">Pontiella desulfatans</name>
    <dbReference type="NCBI Taxonomy" id="2750659"/>
    <lineage>
        <taxon>Bacteria</taxon>
        <taxon>Pseudomonadati</taxon>
        <taxon>Kiritimatiellota</taxon>
        <taxon>Kiritimatiellia</taxon>
        <taxon>Kiritimatiellales</taxon>
        <taxon>Pontiellaceae</taxon>
        <taxon>Pontiella</taxon>
    </lineage>
</organism>